<feature type="domain" description="DUF6385" evidence="4">
    <location>
        <begin position="202"/>
        <end position="283"/>
    </location>
</feature>
<dbReference type="Pfam" id="PF24517">
    <property type="entry name" value="CBM96"/>
    <property type="match status" value="1"/>
</dbReference>
<evidence type="ECO:0000259" key="5">
    <source>
        <dbReference type="Pfam" id="PF24517"/>
    </source>
</evidence>
<dbReference type="NCBIfam" id="NF033679">
    <property type="entry name" value="DNRLRE_dom"/>
    <property type="match status" value="1"/>
</dbReference>
<dbReference type="InterPro" id="IPR055372">
    <property type="entry name" value="CBM96"/>
</dbReference>
<dbReference type="AlphaFoldDB" id="A0A5C0SFD1"/>
<evidence type="ECO:0000256" key="1">
    <source>
        <dbReference type="ARBA" id="ARBA00004613"/>
    </source>
</evidence>
<dbReference type="KEGG" id="crs:FQB35_09180"/>
<dbReference type="OrthoDB" id="1677173at2"/>
<feature type="domain" description="Carbohydrate-binding module family 96" evidence="5">
    <location>
        <begin position="33"/>
        <end position="160"/>
    </location>
</feature>
<reference evidence="6 7" key="1">
    <citation type="submission" date="2019-07" db="EMBL/GenBank/DDBJ databases">
        <title>Complete genome of Crassaminicella thermophila SY095.</title>
        <authorList>
            <person name="Li X."/>
        </authorList>
    </citation>
    <scope>NUCLEOTIDE SEQUENCE [LARGE SCALE GENOMIC DNA]</scope>
    <source>
        <strain evidence="6 7">SY095</strain>
    </source>
</reference>
<evidence type="ECO:0000313" key="7">
    <source>
        <dbReference type="Proteomes" id="UP000324646"/>
    </source>
</evidence>
<dbReference type="GO" id="GO:0005576">
    <property type="term" value="C:extracellular region"/>
    <property type="evidence" value="ECO:0007669"/>
    <property type="project" value="UniProtKB-SubCell"/>
</dbReference>
<dbReference type="RefSeq" id="WP_148809641.1">
    <property type="nucleotide sequence ID" value="NZ_CP042243.1"/>
</dbReference>
<dbReference type="Proteomes" id="UP000324646">
    <property type="component" value="Chromosome"/>
</dbReference>
<proteinExistence type="predicted"/>
<accession>A0A5C0SFD1</accession>
<dbReference type="Pfam" id="PF19912">
    <property type="entry name" value="DUF6385"/>
    <property type="match status" value="1"/>
</dbReference>
<organism evidence="6 7">
    <name type="scientific">Crassaminicella thermophila</name>
    <dbReference type="NCBI Taxonomy" id="2599308"/>
    <lineage>
        <taxon>Bacteria</taxon>
        <taxon>Bacillati</taxon>
        <taxon>Bacillota</taxon>
        <taxon>Clostridia</taxon>
        <taxon>Eubacteriales</taxon>
        <taxon>Clostridiaceae</taxon>
        <taxon>Crassaminicella</taxon>
    </lineage>
</organism>
<protein>
    <submittedName>
        <fullName evidence="6">DNRLRE domain-containing protein</fullName>
    </submittedName>
</protein>
<gene>
    <name evidence="6" type="ORF">FQB35_09180</name>
</gene>
<name>A0A5C0SFD1_CRATE</name>
<evidence type="ECO:0000256" key="2">
    <source>
        <dbReference type="ARBA" id="ARBA00022525"/>
    </source>
</evidence>
<comment type="subcellular location">
    <subcellularLocation>
        <location evidence="1">Secreted</location>
    </subcellularLocation>
</comment>
<dbReference type="Gene3D" id="2.60.120.970">
    <property type="match status" value="1"/>
</dbReference>
<evidence type="ECO:0000259" key="4">
    <source>
        <dbReference type="Pfam" id="PF19912"/>
    </source>
</evidence>
<sequence>MDIVKIYPQVEVAQISSYENNKIFNLCKCMYLGKKNTNNVYRILFKFPVSSIPDQCLILKATLKLYVQYAGTLMSSSFTPYALSQPWNLQTVTWNNQPSFYSTLSGETKLIKRVGFHSFNITEMVTKWYRHEIINYGLIIKNNELLDKSYKQINTVTNSNLAPTAEIIYTSKSEVSIASTRFVSSIEEINTDGPYSFSSTINMSLTKTVTCHIKNLGNFPVEVKYQMSPNGIDFVDDCPETRIIPGNGMIWFVPYSFAKYGRIAARNVDPTKTSRIRIWYEAQE</sequence>
<evidence type="ECO:0000313" key="6">
    <source>
        <dbReference type="EMBL" id="QEK12486.1"/>
    </source>
</evidence>
<dbReference type="InterPro" id="IPR045965">
    <property type="entry name" value="DUF6385"/>
</dbReference>
<keyword evidence="3" id="KW-0732">Signal</keyword>
<keyword evidence="2" id="KW-0964">Secreted</keyword>
<evidence type="ECO:0000256" key="3">
    <source>
        <dbReference type="ARBA" id="ARBA00022729"/>
    </source>
</evidence>
<dbReference type="EMBL" id="CP042243">
    <property type="protein sequence ID" value="QEK12486.1"/>
    <property type="molecule type" value="Genomic_DNA"/>
</dbReference>
<keyword evidence="7" id="KW-1185">Reference proteome</keyword>